<feature type="signal peptide" evidence="1">
    <location>
        <begin position="1"/>
        <end position="17"/>
    </location>
</feature>
<evidence type="ECO:0000259" key="2">
    <source>
        <dbReference type="Pfam" id="PF00704"/>
    </source>
</evidence>
<reference evidence="3 4" key="1">
    <citation type="submission" date="2024-10" db="EMBL/GenBank/DDBJ databases">
        <title>Updated reference genomes for cyclostephanoid diatoms.</title>
        <authorList>
            <person name="Roberts W.R."/>
            <person name="Alverson A.J."/>
        </authorList>
    </citation>
    <scope>NUCLEOTIDE SEQUENCE [LARGE SCALE GENOMIC DNA]</scope>
    <source>
        <strain evidence="3 4">AJA010-31</strain>
    </source>
</reference>
<evidence type="ECO:0000313" key="4">
    <source>
        <dbReference type="Proteomes" id="UP001530400"/>
    </source>
</evidence>
<dbReference type="Pfam" id="PF00704">
    <property type="entry name" value="Glyco_hydro_18"/>
    <property type="match status" value="1"/>
</dbReference>
<dbReference type="InterPro" id="IPR001223">
    <property type="entry name" value="Glyco_hydro18_cat"/>
</dbReference>
<protein>
    <recommendedName>
        <fullName evidence="2">GH18 domain-containing protein</fullName>
    </recommendedName>
</protein>
<dbReference type="AlphaFoldDB" id="A0ABD3MQL0"/>
<feature type="chain" id="PRO_5044794166" description="GH18 domain-containing protein" evidence="1">
    <location>
        <begin position="18"/>
        <end position="405"/>
    </location>
</feature>
<feature type="domain" description="GH18" evidence="2">
    <location>
        <begin position="41"/>
        <end position="203"/>
    </location>
</feature>
<evidence type="ECO:0000256" key="1">
    <source>
        <dbReference type="SAM" id="SignalP"/>
    </source>
</evidence>
<proteinExistence type="predicted"/>
<dbReference type="SUPFAM" id="SSF51445">
    <property type="entry name" value="(Trans)glycosidases"/>
    <property type="match status" value="1"/>
</dbReference>
<gene>
    <name evidence="3" type="ORF">ACHAWO_013172</name>
</gene>
<sequence length="405" mass="45660">MRGVYLLIARAFAMALSESSWETHRRKLVTKGGKVNQPIIIGYAHDVKSGKAKQSIQDGADVIIWSFLHLEIGQSDDNSGSNQQKGFIRTDLDLEEISALRNKQEYKHVVHLAAFGGWNGPHPPPELNGDEWCEVFMDFNRDHGYLFDGVDWDYEGNDDLSASTSKFTLDTLDIMADFSVHAKQKYGMIVSMAPAESYLDATAEDGSVDAAFSLLLDLPPRAWTSSKYATEEDRELIQSVGFSHAGRQCYAYVLAKAGIETFDWVSIQLYEAYSPFAHDISRRHLDPVDALMARVNRFVHGYTVDEIPALSTSEYEVRIPLDKLVIGVANRWADGLKFCEVKPESLRSAYQSTVANFNYHKGFLGVMFWTIEEEGTDEHSRYTLQLTKALESTKYTSLEQNDYIS</sequence>
<dbReference type="Gene3D" id="3.20.20.80">
    <property type="entry name" value="Glycosidases"/>
    <property type="match status" value="1"/>
</dbReference>
<accession>A0ABD3MQL0</accession>
<evidence type="ECO:0000313" key="3">
    <source>
        <dbReference type="EMBL" id="KAL3766194.1"/>
    </source>
</evidence>
<dbReference type="Proteomes" id="UP001530400">
    <property type="component" value="Unassembled WGS sequence"/>
</dbReference>
<keyword evidence="4" id="KW-1185">Reference proteome</keyword>
<comment type="caution">
    <text evidence="3">The sequence shown here is derived from an EMBL/GenBank/DDBJ whole genome shotgun (WGS) entry which is preliminary data.</text>
</comment>
<keyword evidence="1" id="KW-0732">Signal</keyword>
<organism evidence="3 4">
    <name type="scientific">Cyclotella atomus</name>
    <dbReference type="NCBI Taxonomy" id="382360"/>
    <lineage>
        <taxon>Eukaryota</taxon>
        <taxon>Sar</taxon>
        <taxon>Stramenopiles</taxon>
        <taxon>Ochrophyta</taxon>
        <taxon>Bacillariophyta</taxon>
        <taxon>Coscinodiscophyceae</taxon>
        <taxon>Thalassiosirophycidae</taxon>
        <taxon>Stephanodiscales</taxon>
        <taxon>Stephanodiscaceae</taxon>
        <taxon>Cyclotella</taxon>
    </lineage>
</organism>
<name>A0ABD3MQL0_9STRA</name>
<dbReference type="EMBL" id="JALLPJ020001389">
    <property type="protein sequence ID" value="KAL3766194.1"/>
    <property type="molecule type" value="Genomic_DNA"/>
</dbReference>
<dbReference type="InterPro" id="IPR017853">
    <property type="entry name" value="GH"/>
</dbReference>